<reference evidence="1 2" key="1">
    <citation type="submission" date="2021-06" db="EMBL/GenBank/DDBJ databases">
        <authorList>
            <person name="Palmer J.M."/>
        </authorList>
    </citation>
    <scope>NUCLEOTIDE SEQUENCE [LARGE SCALE GENOMIC DNA]</scope>
    <source>
        <strain evidence="1 2">XC_2019</strain>
        <tissue evidence="1">Muscle</tissue>
    </source>
</reference>
<keyword evidence="2" id="KW-1185">Reference proteome</keyword>
<name>A0ABV0RJU7_9TELE</name>
<proteinExistence type="predicted"/>
<sequence>MATCAACLTPLFSPFPVCLLSKKNVKMKATSAVKQSFTRKKVSGQDRVQVEEDKYLGQIMDTRLTFESYIKEVVTLAKANVCSFRMIRDCLLFPAANVFMHAMIFFSTELLCNLLVVGNSHNNQTTKNDLQQSFEDSR</sequence>
<evidence type="ECO:0000313" key="2">
    <source>
        <dbReference type="Proteomes" id="UP001434883"/>
    </source>
</evidence>
<accession>A0ABV0RJU7</accession>
<evidence type="ECO:0000313" key="1">
    <source>
        <dbReference type="EMBL" id="MEQ2208459.1"/>
    </source>
</evidence>
<comment type="caution">
    <text evidence="1">The sequence shown here is derived from an EMBL/GenBank/DDBJ whole genome shotgun (WGS) entry which is preliminary data.</text>
</comment>
<dbReference type="Proteomes" id="UP001434883">
    <property type="component" value="Unassembled WGS sequence"/>
</dbReference>
<dbReference type="EMBL" id="JAHRIN010050521">
    <property type="protein sequence ID" value="MEQ2208459.1"/>
    <property type="molecule type" value="Genomic_DNA"/>
</dbReference>
<gene>
    <name evidence="1" type="ORF">XENOCAPTIV_000927</name>
</gene>
<protein>
    <submittedName>
        <fullName evidence="1">Uncharacterized protein</fullName>
    </submittedName>
</protein>
<organism evidence="1 2">
    <name type="scientific">Xenoophorus captivus</name>
    <dbReference type="NCBI Taxonomy" id="1517983"/>
    <lineage>
        <taxon>Eukaryota</taxon>
        <taxon>Metazoa</taxon>
        <taxon>Chordata</taxon>
        <taxon>Craniata</taxon>
        <taxon>Vertebrata</taxon>
        <taxon>Euteleostomi</taxon>
        <taxon>Actinopterygii</taxon>
        <taxon>Neopterygii</taxon>
        <taxon>Teleostei</taxon>
        <taxon>Neoteleostei</taxon>
        <taxon>Acanthomorphata</taxon>
        <taxon>Ovalentaria</taxon>
        <taxon>Atherinomorphae</taxon>
        <taxon>Cyprinodontiformes</taxon>
        <taxon>Goodeidae</taxon>
        <taxon>Xenoophorus</taxon>
    </lineage>
</organism>